<keyword evidence="5" id="KW-0349">Heme</keyword>
<evidence type="ECO:0000256" key="7">
    <source>
        <dbReference type="ARBA" id="ARBA00022723"/>
    </source>
</evidence>
<evidence type="ECO:0000313" key="15">
    <source>
        <dbReference type="EMBL" id="MDO3381557.1"/>
    </source>
</evidence>
<evidence type="ECO:0000256" key="2">
    <source>
        <dbReference type="ARBA" id="ARBA00004651"/>
    </source>
</evidence>
<evidence type="ECO:0000256" key="13">
    <source>
        <dbReference type="SAM" id="Phobius"/>
    </source>
</evidence>
<evidence type="ECO:0000256" key="3">
    <source>
        <dbReference type="ARBA" id="ARBA00022448"/>
    </source>
</evidence>
<evidence type="ECO:0000256" key="1">
    <source>
        <dbReference type="ARBA" id="ARBA00001970"/>
    </source>
</evidence>
<dbReference type="PANTHER" id="PTHR30529:SF1">
    <property type="entry name" value="CYTOCHROME B561 HOMOLOG 2"/>
    <property type="match status" value="1"/>
</dbReference>
<evidence type="ECO:0000256" key="9">
    <source>
        <dbReference type="ARBA" id="ARBA00022989"/>
    </source>
</evidence>
<reference evidence="15" key="1">
    <citation type="submission" date="2023-07" db="EMBL/GenBank/DDBJ databases">
        <title>Gilvimarinus algae sp. nov., isolated from the surface of Kelp.</title>
        <authorList>
            <person name="Sun Y.Y."/>
            <person name="Gong Y."/>
            <person name="Du Z.J."/>
        </authorList>
    </citation>
    <scope>NUCLEOTIDE SEQUENCE</scope>
    <source>
        <strain evidence="15">SDUM040014</strain>
    </source>
</reference>
<keyword evidence="11 13" id="KW-0472">Membrane</keyword>
<gene>
    <name evidence="15" type="ORF">QWI16_05180</name>
</gene>
<feature type="transmembrane region" description="Helical" evidence="13">
    <location>
        <begin position="145"/>
        <end position="166"/>
    </location>
</feature>
<proteinExistence type="inferred from homology"/>
<keyword evidence="10" id="KW-0408">Iron</keyword>
<comment type="similarity">
    <text evidence="12">Belongs to the cytochrome b561 family.</text>
</comment>
<protein>
    <submittedName>
        <fullName evidence="15">Cytochrome b</fullName>
    </submittedName>
</protein>
<evidence type="ECO:0000259" key="14">
    <source>
        <dbReference type="Pfam" id="PF01292"/>
    </source>
</evidence>
<dbReference type="InterPro" id="IPR011577">
    <property type="entry name" value="Cyt_b561_bac/Ni-Hgenase"/>
</dbReference>
<feature type="transmembrane region" description="Helical" evidence="13">
    <location>
        <begin position="84"/>
        <end position="106"/>
    </location>
</feature>
<keyword evidence="6 13" id="KW-0812">Transmembrane</keyword>
<dbReference type="SUPFAM" id="SSF81342">
    <property type="entry name" value="Transmembrane di-heme cytochromes"/>
    <property type="match status" value="1"/>
</dbReference>
<feature type="transmembrane region" description="Helical" evidence="13">
    <location>
        <begin position="46"/>
        <end position="63"/>
    </location>
</feature>
<evidence type="ECO:0000256" key="10">
    <source>
        <dbReference type="ARBA" id="ARBA00023004"/>
    </source>
</evidence>
<feature type="domain" description="Cytochrome b561 bacterial/Ni-hydrogenase" evidence="14">
    <location>
        <begin position="10"/>
        <end position="178"/>
    </location>
</feature>
<keyword evidence="8" id="KW-0249">Electron transport</keyword>
<evidence type="ECO:0000256" key="11">
    <source>
        <dbReference type="ARBA" id="ARBA00023136"/>
    </source>
</evidence>
<keyword evidence="9 13" id="KW-1133">Transmembrane helix</keyword>
<dbReference type="Gene3D" id="1.20.950.20">
    <property type="entry name" value="Transmembrane di-heme cytochromes, Chain C"/>
    <property type="match status" value="2"/>
</dbReference>
<accession>A0ABT8TBT3</accession>
<evidence type="ECO:0000313" key="16">
    <source>
        <dbReference type="Proteomes" id="UP001168380"/>
    </source>
</evidence>
<dbReference type="Proteomes" id="UP001168380">
    <property type="component" value="Unassembled WGS sequence"/>
</dbReference>
<feature type="transmembrane region" description="Helical" evidence="13">
    <location>
        <begin position="12"/>
        <end position="34"/>
    </location>
</feature>
<organism evidence="15 16">
    <name type="scientific">Gilvimarinus algae</name>
    <dbReference type="NCBI Taxonomy" id="3058037"/>
    <lineage>
        <taxon>Bacteria</taxon>
        <taxon>Pseudomonadati</taxon>
        <taxon>Pseudomonadota</taxon>
        <taxon>Gammaproteobacteria</taxon>
        <taxon>Cellvibrionales</taxon>
        <taxon>Cellvibrionaceae</taxon>
        <taxon>Gilvimarinus</taxon>
    </lineage>
</organism>
<dbReference type="Pfam" id="PF01292">
    <property type="entry name" value="Ni_hydr_CYTB"/>
    <property type="match status" value="1"/>
</dbReference>
<comment type="subcellular location">
    <subcellularLocation>
        <location evidence="2">Cell membrane</location>
        <topology evidence="2">Multi-pass membrane protein</topology>
    </subcellularLocation>
</comment>
<evidence type="ECO:0000256" key="12">
    <source>
        <dbReference type="ARBA" id="ARBA00037975"/>
    </source>
</evidence>
<comment type="cofactor">
    <cofactor evidence="1">
        <name>heme b</name>
        <dbReference type="ChEBI" id="CHEBI:60344"/>
    </cofactor>
</comment>
<sequence length="184" mass="20698">MHHNATLTNTSRWLHWAVAIGILLLLCTGFYMATFEVWSLYDWHKTLGVLLLLLLAARAVYRLRRGWLTPAGRYSRFEQAAARWVHWALLLGVFLLPITGLMYSGAGGFGVPVFGWELIPSNYIEGEPVAYNAALSNFGDQAHEILGWLLAVIVGLHMLGALKHHFLDKDDTLKRMLGRARGQD</sequence>
<evidence type="ECO:0000256" key="6">
    <source>
        <dbReference type="ARBA" id="ARBA00022692"/>
    </source>
</evidence>
<evidence type="ECO:0000256" key="5">
    <source>
        <dbReference type="ARBA" id="ARBA00022617"/>
    </source>
</evidence>
<evidence type="ECO:0000256" key="4">
    <source>
        <dbReference type="ARBA" id="ARBA00022475"/>
    </source>
</evidence>
<dbReference type="InterPro" id="IPR016174">
    <property type="entry name" value="Di-haem_cyt_TM"/>
</dbReference>
<keyword evidence="16" id="KW-1185">Reference proteome</keyword>
<comment type="caution">
    <text evidence="15">The sequence shown here is derived from an EMBL/GenBank/DDBJ whole genome shotgun (WGS) entry which is preliminary data.</text>
</comment>
<keyword evidence="3" id="KW-0813">Transport</keyword>
<keyword evidence="4" id="KW-1003">Cell membrane</keyword>
<name>A0ABT8TBT3_9GAMM</name>
<dbReference type="RefSeq" id="WP_302711690.1">
    <property type="nucleotide sequence ID" value="NZ_JAULRT010000035.1"/>
</dbReference>
<dbReference type="PANTHER" id="PTHR30529">
    <property type="entry name" value="CYTOCHROME B561"/>
    <property type="match status" value="1"/>
</dbReference>
<keyword evidence="7" id="KW-0479">Metal-binding</keyword>
<dbReference type="InterPro" id="IPR052168">
    <property type="entry name" value="Cytochrome_b561_oxidase"/>
</dbReference>
<dbReference type="EMBL" id="JAULRT010000035">
    <property type="protein sequence ID" value="MDO3381557.1"/>
    <property type="molecule type" value="Genomic_DNA"/>
</dbReference>
<evidence type="ECO:0000256" key="8">
    <source>
        <dbReference type="ARBA" id="ARBA00022982"/>
    </source>
</evidence>